<organism evidence="2 3">
    <name type="scientific">Marinobacter salarius</name>
    <dbReference type="NCBI Taxonomy" id="1420917"/>
    <lineage>
        <taxon>Bacteria</taxon>
        <taxon>Pseudomonadati</taxon>
        <taxon>Pseudomonadota</taxon>
        <taxon>Gammaproteobacteria</taxon>
        <taxon>Pseudomonadales</taxon>
        <taxon>Marinobacteraceae</taxon>
        <taxon>Marinobacter</taxon>
    </lineage>
</organism>
<dbReference type="Pfam" id="PF00583">
    <property type="entry name" value="Acetyltransf_1"/>
    <property type="match status" value="1"/>
</dbReference>
<dbReference type="AlphaFoldDB" id="A0A1W6K9F3"/>
<dbReference type="GO" id="GO:0016747">
    <property type="term" value="F:acyltransferase activity, transferring groups other than amino-acyl groups"/>
    <property type="evidence" value="ECO:0007669"/>
    <property type="project" value="InterPro"/>
</dbReference>
<dbReference type="InterPro" id="IPR016181">
    <property type="entry name" value="Acyl_CoA_acyltransferase"/>
</dbReference>
<gene>
    <name evidence="2" type="ORF">MARSALSMR5_01988</name>
</gene>
<evidence type="ECO:0000313" key="2">
    <source>
        <dbReference type="EMBL" id="ARM84065.1"/>
    </source>
</evidence>
<proteinExistence type="predicted"/>
<protein>
    <recommendedName>
        <fullName evidence="1">N-acetyltransferase domain-containing protein</fullName>
    </recommendedName>
</protein>
<dbReference type="SUPFAM" id="SSF55729">
    <property type="entry name" value="Acyl-CoA N-acyltransferases (Nat)"/>
    <property type="match status" value="1"/>
</dbReference>
<feature type="domain" description="N-acetyltransferase" evidence="1">
    <location>
        <begin position="115"/>
        <end position="174"/>
    </location>
</feature>
<accession>A0A1W6K9F3</accession>
<dbReference type="Proteomes" id="UP000193100">
    <property type="component" value="Chromosome"/>
</dbReference>
<dbReference type="InterPro" id="IPR000182">
    <property type="entry name" value="GNAT_dom"/>
</dbReference>
<evidence type="ECO:0000259" key="1">
    <source>
        <dbReference type="Pfam" id="PF00583"/>
    </source>
</evidence>
<reference evidence="2 3" key="1">
    <citation type="submission" date="2017-04" db="EMBL/GenBank/DDBJ databases">
        <title>Genome Sequence of Marinobacter salarius strain SMR5 Isolated from a culture of the Diatom Skeletonema marinoi.</title>
        <authorList>
            <person name="Topel M."/>
            <person name="Pinder M.I.M."/>
            <person name="Johansson O.N."/>
            <person name="Kourtchenko O."/>
            <person name="Godhe A."/>
            <person name="Clarke A.K."/>
        </authorList>
    </citation>
    <scope>NUCLEOTIDE SEQUENCE [LARGE SCALE GENOMIC DNA]</scope>
    <source>
        <strain evidence="2 3">SMR5</strain>
    </source>
</reference>
<sequence length="217" mass="24394">MTREIRSLATLKRWLRPLKLWLKSLVEVKSSILLSRDVAWSVSSNSRVLEPAPEIVKVNGRRSELPVSPAELQRRTCQGNDLYGVVVDRRLVSWGWVAGSGTRVSVVHNLYLRVPEGAFYIWDCATEPAFRGQGYFQALLDGILRAHRDTATEALVTVDTGNRASRKALVKAGFKHRFNYISVRVMGSVLFSIAFKGRQVTRAQPQFDGLNLQTPNN</sequence>
<name>A0A1W6K9F3_9GAMM</name>
<dbReference type="Gene3D" id="3.40.630.30">
    <property type="match status" value="1"/>
</dbReference>
<evidence type="ECO:0000313" key="3">
    <source>
        <dbReference type="Proteomes" id="UP000193100"/>
    </source>
</evidence>
<dbReference type="EMBL" id="CP020931">
    <property type="protein sequence ID" value="ARM84065.1"/>
    <property type="molecule type" value="Genomic_DNA"/>
</dbReference>